<protein>
    <submittedName>
        <fullName evidence="1">Uncharacterized protein</fullName>
    </submittedName>
</protein>
<name>A0A1R0KER1_9PSEU</name>
<comment type="caution">
    <text evidence="1">The sequence shown here is derived from an EMBL/GenBank/DDBJ whole genome shotgun (WGS) entry which is preliminary data.</text>
</comment>
<evidence type="ECO:0000313" key="1">
    <source>
        <dbReference type="EMBL" id="OLZ43610.1"/>
    </source>
</evidence>
<reference evidence="1 2" key="1">
    <citation type="submission" date="2016-01" db="EMBL/GenBank/DDBJ databases">
        <title>Amycolatopsis coloradensis genome sequencing and assembly.</title>
        <authorList>
            <person name="Mayilraj S."/>
        </authorList>
    </citation>
    <scope>NUCLEOTIDE SEQUENCE [LARGE SCALE GENOMIC DNA]</scope>
    <source>
        <strain evidence="1 2">DSM 44225</strain>
    </source>
</reference>
<gene>
    <name evidence="1" type="ORF">BS329_38805</name>
</gene>
<evidence type="ECO:0000313" key="2">
    <source>
        <dbReference type="Proteomes" id="UP000187486"/>
    </source>
</evidence>
<dbReference type="Proteomes" id="UP000187486">
    <property type="component" value="Unassembled WGS sequence"/>
</dbReference>
<dbReference type="RefSeq" id="WP_076168254.1">
    <property type="nucleotide sequence ID" value="NZ_JBEZVB010000047.1"/>
</dbReference>
<accession>A0A1R0KER1</accession>
<sequence>MTTTTIHAASPPRPRISSFRRHVRRLHRLSFAAAQGDQPTQAHFIQAYAREMIVDGVPLDLTVRGALLDHAQRQRLPAGHLEVPDRALVRAEFSFWWHLTLELLGAAYTGQRQALPSRAELDGLMYASGGNPAMSPFSPEEMGPLARTIGFYRRTDLGTDPGDVVEGLLLASIIRVEHGFQGRGERYPARPCTDGGDPHRSRFLRRCQAARDNFRASQADVDDRIYRALCRRLDRLDTGDPVHHAYRALIEDYNRHHPDEPVNRLHVPADTFPADPAPAAA</sequence>
<keyword evidence="2" id="KW-1185">Reference proteome</keyword>
<dbReference type="EMBL" id="MQUQ01000031">
    <property type="protein sequence ID" value="OLZ43610.1"/>
    <property type="molecule type" value="Genomic_DNA"/>
</dbReference>
<dbReference type="STRING" id="76021.BS329_38805"/>
<proteinExistence type="predicted"/>
<dbReference type="OrthoDB" id="3688979at2"/>
<organism evidence="1 2">
    <name type="scientific">Amycolatopsis coloradensis</name>
    <dbReference type="NCBI Taxonomy" id="76021"/>
    <lineage>
        <taxon>Bacteria</taxon>
        <taxon>Bacillati</taxon>
        <taxon>Actinomycetota</taxon>
        <taxon>Actinomycetes</taxon>
        <taxon>Pseudonocardiales</taxon>
        <taxon>Pseudonocardiaceae</taxon>
        <taxon>Amycolatopsis</taxon>
    </lineage>
</organism>
<dbReference type="AlphaFoldDB" id="A0A1R0KER1"/>